<gene>
    <name evidence="4" type="ORF">IFK94_07810</name>
</gene>
<evidence type="ECO:0000256" key="2">
    <source>
        <dbReference type="SAM" id="SignalP"/>
    </source>
</evidence>
<reference evidence="4 5" key="1">
    <citation type="submission" date="2020-08" db="EMBL/GenBank/DDBJ databases">
        <title>Acidobacteriota in marine sediments use diverse sulfur dissimilation pathways.</title>
        <authorList>
            <person name="Wasmund K."/>
        </authorList>
    </citation>
    <scope>NUCLEOTIDE SEQUENCE [LARGE SCALE GENOMIC DNA]</scope>
    <source>
        <strain evidence="4">MAG AM4</strain>
    </source>
</reference>
<dbReference type="InterPro" id="IPR027268">
    <property type="entry name" value="Peptidase_M4/M1_CTD_sf"/>
</dbReference>
<dbReference type="Pfam" id="PF13180">
    <property type="entry name" value="PDZ_2"/>
    <property type="match status" value="1"/>
</dbReference>
<feature type="domain" description="PDZ" evidence="3">
    <location>
        <begin position="1066"/>
        <end position="1104"/>
    </location>
</feature>
<feature type="region of interest" description="Disordered" evidence="1">
    <location>
        <begin position="1032"/>
        <end position="1056"/>
    </location>
</feature>
<proteinExistence type="predicted"/>
<dbReference type="SMART" id="SM00228">
    <property type="entry name" value="PDZ"/>
    <property type="match status" value="1"/>
</dbReference>
<dbReference type="GO" id="GO:0008270">
    <property type="term" value="F:zinc ion binding"/>
    <property type="evidence" value="ECO:0007669"/>
    <property type="project" value="InterPro"/>
</dbReference>
<evidence type="ECO:0000313" key="4">
    <source>
        <dbReference type="EMBL" id="MBD3868014.1"/>
    </source>
</evidence>
<name>A0A8J6Y2J3_9BACT</name>
<dbReference type="PROSITE" id="PS50106">
    <property type="entry name" value="PDZ"/>
    <property type="match status" value="1"/>
</dbReference>
<dbReference type="AlphaFoldDB" id="A0A8J6Y2J3"/>
<dbReference type="Pfam" id="PF01433">
    <property type="entry name" value="Peptidase_M1"/>
    <property type="match status" value="1"/>
</dbReference>
<dbReference type="GO" id="GO:0008235">
    <property type="term" value="F:metalloexopeptidase activity"/>
    <property type="evidence" value="ECO:0007669"/>
    <property type="project" value="InterPro"/>
</dbReference>
<protein>
    <submittedName>
        <fullName evidence="4">M20/M25/M40 family metallo-hydrolase</fullName>
    </submittedName>
</protein>
<dbReference type="Gene3D" id="3.40.630.10">
    <property type="entry name" value="Zn peptidases"/>
    <property type="match status" value="1"/>
</dbReference>
<dbReference type="InterPro" id="IPR014782">
    <property type="entry name" value="Peptidase_M1_dom"/>
</dbReference>
<dbReference type="InterPro" id="IPR001478">
    <property type="entry name" value="PDZ"/>
</dbReference>
<feature type="chain" id="PRO_5035189356" evidence="2">
    <location>
        <begin position="24"/>
        <end position="1136"/>
    </location>
</feature>
<accession>A0A8J6Y2J3</accession>
<sequence length="1136" mass="121815">MKPRTLAMIPVALLLALCAPAFAGGNGADAVHHQLQVRLDPAGHTLGVIETVTLPERYVLSASDGIQFLLHSGLAPESATEGVVLEAVPGPPDPAAFGLDEKNQEVPESDQVSVYRLTAEAGGALPAVIRLSYGGVIHHPLEESGEEYAQSFSQTPGTIQEDGVFLSGSTYWYPWFGYDMVTFGLEVTKPAGWNVLSEGTRIADESDRVHWESDSPVDEIHICAGPFTVYEDQAGSVATYAYLRTPDEALARKYLDTTASYLEMYRVLLGRYPYEKFALVENFWETGYGMPSFTLLGPKIIRFPFILHSSYPHEILHNWWGNGVFVEYETGNWCEGLTAYLADHLIKEQRGQGAAYRRDQLQKYADYVSGDEDFPLTAFRSRHSGATQAVGYGKTAMMFHMLRMELGDDTFTAGLRKLYKDNAFRRASFEDVQTAFEGAAGRDMGSFFDAWVRRTGAPVLAIESAEASSIGGSGLHLVLRQIQDGEPFPLLVPVAITIEGSDQAVLVNLAMSGKVLDQTIPLSGTPVRVQVDPEFDLFRRLDRREIPPSLGQAFGAEQVTLVLPSGASPAVLKGYRELAESWSGSQGGSVDTVLDTDLDGIPVDRAVWVLGWDNRFLPAVSDGVGMYGADLAVDGLVHGDDRLSRSDRSVVVAMGNPANPDMAVAFLGADNVAAMPGLGRKLPHYGKYGYLGFEGDEPSNMYKGSWSAVGSPMDAVTGDPGGERPEAGARPARQALATLPPVFSEKAMREHVELLAADELEGRGCGSPGLEQAAAYIESRFGTLGLMPGAGSGSYRMPWTAKCGPDAVATGQVNLLGALPGGNPKYDGESVVVVAHYDHLGRGWPMGHVDDQGQIYNGADDNASGVAVMLELARVVAAGPRPERTILFLAVSGEESGLQGSMEYVRNPAKWPVNKIIGVLNIDTVGRLEGRPVLVLGAGSADEWRHIVFGADYVTGVKAKSVTDDLGASDQKPFLEAGVPAVQFFSGPHLDYHRAGDDPEKLDYAGMVKAAAFIKEFVEYLAARETPMTSQLQGAAGKDRLAKPAPPSGRRVSLGTVPDFTWEGEGLRVTGTVPGSPAAAAGLQEGDILVELAGESVDGLKGLSGILKTLKPGDTVALAWLRDGERHEAEVVLKAR</sequence>
<dbReference type="PANTHER" id="PTHR12147">
    <property type="entry name" value="METALLOPEPTIDASE M28 FAMILY MEMBER"/>
    <property type="match status" value="1"/>
</dbReference>
<evidence type="ECO:0000256" key="1">
    <source>
        <dbReference type="SAM" id="MobiDB-lite"/>
    </source>
</evidence>
<dbReference type="InterPro" id="IPR045175">
    <property type="entry name" value="M28_fam"/>
</dbReference>
<dbReference type="SUPFAM" id="SSF50156">
    <property type="entry name" value="PDZ domain-like"/>
    <property type="match status" value="1"/>
</dbReference>
<evidence type="ECO:0000259" key="3">
    <source>
        <dbReference type="PROSITE" id="PS50106"/>
    </source>
</evidence>
<dbReference type="SUPFAM" id="SSF55486">
    <property type="entry name" value="Metalloproteases ('zincins'), catalytic domain"/>
    <property type="match status" value="1"/>
</dbReference>
<keyword evidence="2" id="KW-0732">Signal</keyword>
<comment type="caution">
    <text evidence="4">The sequence shown here is derived from an EMBL/GenBank/DDBJ whole genome shotgun (WGS) entry which is preliminary data.</text>
</comment>
<feature type="signal peptide" evidence="2">
    <location>
        <begin position="1"/>
        <end position="23"/>
    </location>
</feature>
<dbReference type="InterPro" id="IPR036034">
    <property type="entry name" value="PDZ_sf"/>
</dbReference>
<dbReference type="PANTHER" id="PTHR12147:SF26">
    <property type="entry name" value="PEPTIDASE M28 DOMAIN-CONTAINING PROTEIN"/>
    <property type="match status" value="1"/>
</dbReference>
<evidence type="ECO:0000313" key="5">
    <source>
        <dbReference type="Proteomes" id="UP000648239"/>
    </source>
</evidence>
<dbReference type="Gene3D" id="1.10.390.10">
    <property type="entry name" value="Neutral Protease Domain 2"/>
    <property type="match status" value="1"/>
</dbReference>
<dbReference type="EMBL" id="JACXWD010000020">
    <property type="protein sequence ID" value="MBD3868014.1"/>
    <property type="molecule type" value="Genomic_DNA"/>
</dbReference>
<dbReference type="InterPro" id="IPR007484">
    <property type="entry name" value="Peptidase_M28"/>
</dbReference>
<dbReference type="Pfam" id="PF04389">
    <property type="entry name" value="Peptidase_M28"/>
    <property type="match status" value="1"/>
</dbReference>
<dbReference type="Proteomes" id="UP000648239">
    <property type="component" value="Unassembled WGS sequence"/>
</dbReference>
<organism evidence="4 5">
    <name type="scientific">Candidatus Polarisedimenticola svalbardensis</name>
    <dbReference type="NCBI Taxonomy" id="2886004"/>
    <lineage>
        <taxon>Bacteria</taxon>
        <taxon>Pseudomonadati</taxon>
        <taxon>Acidobacteriota</taxon>
        <taxon>Candidatus Polarisedimenticolia</taxon>
        <taxon>Candidatus Polarisedimenticolales</taxon>
        <taxon>Candidatus Polarisedimenticolaceae</taxon>
        <taxon>Candidatus Polarisedimenticola</taxon>
    </lineage>
</organism>
<dbReference type="GO" id="GO:0006508">
    <property type="term" value="P:proteolysis"/>
    <property type="evidence" value="ECO:0007669"/>
    <property type="project" value="InterPro"/>
</dbReference>
<dbReference type="Gene3D" id="2.30.42.10">
    <property type="match status" value="1"/>
</dbReference>
<dbReference type="SUPFAM" id="SSF53187">
    <property type="entry name" value="Zn-dependent exopeptidases"/>
    <property type="match status" value="1"/>
</dbReference>